<feature type="transmembrane region" description="Helical" evidence="2">
    <location>
        <begin position="226"/>
        <end position="252"/>
    </location>
</feature>
<organism evidence="3 4">
    <name type="scientific">Ophiocordyceps australis</name>
    <dbReference type="NCBI Taxonomy" id="1399860"/>
    <lineage>
        <taxon>Eukaryota</taxon>
        <taxon>Fungi</taxon>
        <taxon>Dikarya</taxon>
        <taxon>Ascomycota</taxon>
        <taxon>Pezizomycotina</taxon>
        <taxon>Sordariomycetes</taxon>
        <taxon>Hypocreomycetidae</taxon>
        <taxon>Hypocreales</taxon>
        <taxon>Ophiocordycipitaceae</taxon>
        <taxon>Ophiocordyceps</taxon>
    </lineage>
</organism>
<keyword evidence="2" id="KW-1133">Transmembrane helix</keyword>
<keyword evidence="2" id="KW-0472">Membrane</keyword>
<feature type="transmembrane region" description="Helical" evidence="2">
    <location>
        <begin position="122"/>
        <end position="144"/>
    </location>
</feature>
<keyword evidence="4" id="KW-1185">Reference proteome</keyword>
<dbReference type="OrthoDB" id="164921at2759"/>
<feature type="region of interest" description="Disordered" evidence="1">
    <location>
        <begin position="1"/>
        <end position="54"/>
    </location>
</feature>
<evidence type="ECO:0000313" key="3">
    <source>
        <dbReference type="EMBL" id="PHH67758.1"/>
    </source>
</evidence>
<accession>A0A2C5XPC7</accession>
<gene>
    <name evidence="3" type="ORF">CDD82_1153</name>
</gene>
<dbReference type="InterPro" id="IPR019431">
    <property type="entry name" value="DUF2417"/>
</dbReference>
<feature type="transmembrane region" description="Helical" evidence="2">
    <location>
        <begin position="88"/>
        <end position="110"/>
    </location>
</feature>
<dbReference type="AlphaFoldDB" id="A0A2C5XPC7"/>
<dbReference type="SUPFAM" id="SSF53474">
    <property type="entry name" value="alpha/beta-Hydrolases"/>
    <property type="match status" value="1"/>
</dbReference>
<feature type="transmembrane region" description="Helical" evidence="2">
    <location>
        <begin position="151"/>
        <end position="172"/>
    </location>
</feature>
<comment type="caution">
    <text evidence="3">The sequence shown here is derived from an EMBL/GenBank/DDBJ whole genome shotgun (WGS) entry which is preliminary data.</text>
</comment>
<dbReference type="InterPro" id="IPR029058">
    <property type="entry name" value="AB_hydrolase_fold"/>
</dbReference>
<dbReference type="EMBL" id="NJEU01001324">
    <property type="protein sequence ID" value="PHH67758.1"/>
    <property type="molecule type" value="Genomic_DNA"/>
</dbReference>
<evidence type="ECO:0000313" key="4">
    <source>
        <dbReference type="Proteomes" id="UP000224854"/>
    </source>
</evidence>
<dbReference type="Proteomes" id="UP000224854">
    <property type="component" value="Unassembled WGS sequence"/>
</dbReference>
<dbReference type="Pfam" id="PF10329">
    <property type="entry name" value="DUF2417"/>
    <property type="match status" value="1"/>
</dbReference>
<name>A0A2C5XPC7_9HYPO</name>
<feature type="compositionally biased region" description="Basic and acidic residues" evidence="1">
    <location>
        <begin position="1"/>
        <end position="18"/>
    </location>
</feature>
<evidence type="ECO:0000256" key="1">
    <source>
        <dbReference type="SAM" id="MobiDB-lite"/>
    </source>
</evidence>
<sequence length="547" mass="61228">MPLFSRSKDNSDDGHDGRSSPPPSQQQQQQQQHRPQRRHPADDAGDYAAPDEHTRLLPNRVDSGRAMLNPDDPAVSPYNLWSIRILRYLTLFFTAITLAWWVVLLVSVFATPPGLHTRGSAFFPFSYASLALANMFFTLIFFGVPSKAVRVLAIVLAFLLLLDVILILSVQQTRYEEGWVGTTSVVWTLLMSLWTLLTDRTVQWGKREEEERLTGRAETRRTLTEWLAVLLSTIAYIVMAVAVLLMTLTIILRALDAGVGPPGKLYRVDGGKYRIHLYCHGNKTDRRGDELPTVLIEGGERPVEQYLWGFAQNAIGNGSISRYCFADRPGFAWSDTAPSPLSAGFAVDVLGEALAEAGEQGPWVLLSAGIGTIYSRVFSSRHGHQVSGLLFIDPLHEDLLDEAIGRPGRGFLLWLRGVISPLGIDRLSGAIFRGRTSKDRIYGRAAQQMGKFIFAKLQENLVANSFTQRDAQSSRQIQNKDTPLVLVSSGIEVQRSSKWADKQRDLSRLTENLLSWDIVNKAPHQVWLTQDGRNQIEKRLHQLVYAQ</sequence>
<feature type="transmembrane region" description="Helical" evidence="2">
    <location>
        <begin position="178"/>
        <end position="197"/>
    </location>
</feature>
<evidence type="ECO:0000256" key="2">
    <source>
        <dbReference type="SAM" id="Phobius"/>
    </source>
</evidence>
<proteinExistence type="predicted"/>
<evidence type="ECO:0008006" key="5">
    <source>
        <dbReference type="Google" id="ProtNLM"/>
    </source>
</evidence>
<protein>
    <recommendedName>
        <fullName evidence="5">Mitochondrial integral membrane protein</fullName>
    </recommendedName>
</protein>
<reference evidence="3 4" key="1">
    <citation type="submission" date="2017-06" db="EMBL/GenBank/DDBJ databases">
        <title>Ant-infecting Ophiocordyceps genomes reveal a high diversity of potential behavioral manipulation genes and a possible major role for enterotoxins.</title>
        <authorList>
            <person name="De Bekker C."/>
            <person name="Evans H.C."/>
            <person name="Brachmann A."/>
            <person name="Hughes D.P."/>
        </authorList>
    </citation>
    <scope>NUCLEOTIDE SEQUENCE [LARGE SCALE GENOMIC DNA]</scope>
    <source>
        <strain evidence="3 4">1348a</strain>
    </source>
</reference>
<dbReference type="Gene3D" id="3.40.50.1820">
    <property type="entry name" value="alpha/beta hydrolase"/>
    <property type="match status" value="1"/>
</dbReference>
<keyword evidence="2" id="KW-0812">Transmembrane</keyword>